<evidence type="ECO:0000256" key="4">
    <source>
        <dbReference type="ARBA" id="ARBA00022475"/>
    </source>
</evidence>
<evidence type="ECO:0000256" key="2">
    <source>
        <dbReference type="ARBA" id="ARBA00005658"/>
    </source>
</evidence>
<keyword evidence="3" id="KW-0813">Transport</keyword>
<proteinExistence type="inferred from homology"/>
<dbReference type="GO" id="GO:0022857">
    <property type="term" value="F:transmembrane transporter activity"/>
    <property type="evidence" value="ECO:0007669"/>
    <property type="project" value="InterPro"/>
</dbReference>
<feature type="transmembrane region" description="Helical" evidence="8">
    <location>
        <begin position="261"/>
        <end position="284"/>
    </location>
</feature>
<feature type="transmembrane region" description="Helical" evidence="8">
    <location>
        <begin position="184"/>
        <end position="207"/>
    </location>
</feature>
<keyword evidence="10" id="KW-1185">Reference proteome</keyword>
<feature type="transmembrane region" description="Helical" evidence="8">
    <location>
        <begin position="84"/>
        <end position="106"/>
    </location>
</feature>
<name>A0AAW9RGB7_9GAMM</name>
<evidence type="ECO:0000256" key="7">
    <source>
        <dbReference type="ARBA" id="ARBA00023136"/>
    </source>
</evidence>
<feature type="transmembrane region" description="Helical" evidence="8">
    <location>
        <begin position="406"/>
        <end position="434"/>
    </location>
</feature>
<dbReference type="InterPro" id="IPR000060">
    <property type="entry name" value="BCCT_transptr"/>
</dbReference>
<evidence type="ECO:0000256" key="3">
    <source>
        <dbReference type="ARBA" id="ARBA00022448"/>
    </source>
</evidence>
<dbReference type="RefSeq" id="WP_354696627.1">
    <property type="nucleotide sequence ID" value="NZ_JAZHOG010000013.1"/>
</dbReference>
<sequence>MSRLERTAMGVAAVVIGVAGLYVLIFPDQATRLIGGATAWSMAVLGTPVLWLSTGLLLLCFWLILGPWGRLRLGAEDEAPEFGLLSWVSMLFAAGMGSGLVFWGVAEPLMHFASPPVPGLDEAGRVRMALAVTNFHWGLHAWAIYAIAGLVVAWFAYRHAAPETPSGALDVGLRGWIPNPARRWIGIVANVLATGAVVFGVGGSLANGTILLHTGLDRMTPGELPSMASYAVILVAMTLAFLASASSGLSRGIRWLSVTNFLLAIVLLVLLLAVTGVDAAWTALVDGSLEYLRMLPAWSLAPLEVNGSRAWAEGWTITYLLWWIAWAPFVGIFIARISRGRTVRAYVLGVLGVPVVFSIIWFAVLGGGATAFDRANDGVLSAAVLLDYTEPVFLWFDTMGSAAGVFFGWVSCVLLFVFLVTSADSAAYVLGMLAHHGNPEPPNRSKLLWGSMTVVLAAGLLARDSADVIKSVAIAGAIPYASLLVIQLVAWWRSAALHVREAA</sequence>
<protein>
    <submittedName>
        <fullName evidence="9">BCCT family transporter</fullName>
    </submittedName>
</protein>
<dbReference type="EMBL" id="JAZHOG010000013">
    <property type="protein sequence ID" value="MEJ8569303.1"/>
    <property type="molecule type" value="Genomic_DNA"/>
</dbReference>
<dbReference type="AlphaFoldDB" id="A0AAW9RGB7"/>
<evidence type="ECO:0000256" key="8">
    <source>
        <dbReference type="SAM" id="Phobius"/>
    </source>
</evidence>
<keyword evidence="4" id="KW-1003">Cell membrane</keyword>
<keyword evidence="5 8" id="KW-0812">Transmembrane</keyword>
<dbReference type="Proteomes" id="UP001359886">
    <property type="component" value="Unassembled WGS sequence"/>
</dbReference>
<feature type="transmembrane region" description="Helical" evidence="8">
    <location>
        <begin position="227"/>
        <end position="249"/>
    </location>
</feature>
<evidence type="ECO:0000256" key="1">
    <source>
        <dbReference type="ARBA" id="ARBA00004651"/>
    </source>
</evidence>
<keyword evidence="6 8" id="KW-1133">Transmembrane helix</keyword>
<feature type="transmembrane region" description="Helical" evidence="8">
    <location>
        <begin position="137"/>
        <end position="157"/>
    </location>
</feature>
<dbReference type="Pfam" id="PF02028">
    <property type="entry name" value="BCCT"/>
    <property type="match status" value="1"/>
</dbReference>
<dbReference type="GO" id="GO:0005886">
    <property type="term" value="C:plasma membrane"/>
    <property type="evidence" value="ECO:0007669"/>
    <property type="project" value="UniProtKB-SubCell"/>
</dbReference>
<accession>A0AAW9RGB7</accession>
<comment type="subcellular location">
    <subcellularLocation>
        <location evidence="1">Cell membrane</location>
        <topology evidence="1">Multi-pass membrane protein</topology>
    </subcellularLocation>
</comment>
<organism evidence="9 10">
    <name type="scientific">Elongatibacter sediminis</name>
    <dbReference type="NCBI Taxonomy" id="3119006"/>
    <lineage>
        <taxon>Bacteria</taxon>
        <taxon>Pseudomonadati</taxon>
        <taxon>Pseudomonadota</taxon>
        <taxon>Gammaproteobacteria</taxon>
        <taxon>Chromatiales</taxon>
        <taxon>Wenzhouxiangellaceae</taxon>
        <taxon>Elongatibacter</taxon>
    </lineage>
</organism>
<feature type="transmembrane region" description="Helical" evidence="8">
    <location>
        <begin position="468"/>
        <end position="492"/>
    </location>
</feature>
<gene>
    <name evidence="9" type="ORF">V3330_16880</name>
</gene>
<comment type="caution">
    <text evidence="9">The sequence shown here is derived from an EMBL/GenBank/DDBJ whole genome shotgun (WGS) entry which is preliminary data.</text>
</comment>
<keyword evidence="7 8" id="KW-0472">Membrane</keyword>
<comment type="similarity">
    <text evidence="2">Belongs to the BCCT transporter (TC 2.A.15) family.</text>
</comment>
<feature type="transmembrane region" description="Helical" evidence="8">
    <location>
        <begin position="345"/>
        <end position="364"/>
    </location>
</feature>
<feature type="transmembrane region" description="Helical" evidence="8">
    <location>
        <begin position="7"/>
        <end position="27"/>
    </location>
</feature>
<dbReference type="PANTHER" id="PTHR30047:SF7">
    <property type="entry name" value="HIGH-AFFINITY CHOLINE TRANSPORT PROTEIN"/>
    <property type="match status" value="1"/>
</dbReference>
<feature type="transmembrane region" description="Helical" evidence="8">
    <location>
        <begin position="319"/>
        <end position="338"/>
    </location>
</feature>
<evidence type="ECO:0000313" key="9">
    <source>
        <dbReference type="EMBL" id="MEJ8569303.1"/>
    </source>
</evidence>
<dbReference type="PANTHER" id="PTHR30047">
    <property type="entry name" value="HIGH-AFFINITY CHOLINE TRANSPORT PROTEIN-RELATED"/>
    <property type="match status" value="1"/>
</dbReference>
<reference evidence="9 10" key="1">
    <citation type="submission" date="2024-02" db="EMBL/GenBank/DDBJ databases">
        <title>A novel Wenzhouxiangellaceae bacterium, isolated from coastal sediments.</title>
        <authorList>
            <person name="Du Z.-J."/>
            <person name="Ye Y.-Q."/>
            <person name="Zhang X.-Y."/>
        </authorList>
    </citation>
    <scope>NUCLEOTIDE SEQUENCE [LARGE SCALE GENOMIC DNA]</scope>
    <source>
        <strain evidence="9 10">CH-27</strain>
    </source>
</reference>
<feature type="transmembrane region" description="Helical" evidence="8">
    <location>
        <begin position="39"/>
        <end position="64"/>
    </location>
</feature>
<evidence type="ECO:0000313" key="10">
    <source>
        <dbReference type="Proteomes" id="UP001359886"/>
    </source>
</evidence>
<evidence type="ECO:0000256" key="5">
    <source>
        <dbReference type="ARBA" id="ARBA00022692"/>
    </source>
</evidence>
<evidence type="ECO:0000256" key="6">
    <source>
        <dbReference type="ARBA" id="ARBA00022989"/>
    </source>
</evidence>